<organism evidence="2 3">
    <name type="scientific">Discostella pseudostelligera</name>
    <dbReference type="NCBI Taxonomy" id="259834"/>
    <lineage>
        <taxon>Eukaryota</taxon>
        <taxon>Sar</taxon>
        <taxon>Stramenopiles</taxon>
        <taxon>Ochrophyta</taxon>
        <taxon>Bacillariophyta</taxon>
        <taxon>Coscinodiscophyceae</taxon>
        <taxon>Thalassiosirophycidae</taxon>
        <taxon>Stephanodiscales</taxon>
        <taxon>Stephanodiscaceae</taxon>
        <taxon>Discostella</taxon>
    </lineage>
</organism>
<comment type="caution">
    <text evidence="2">The sequence shown here is derived from an EMBL/GenBank/DDBJ whole genome shotgun (WGS) entry which is preliminary data.</text>
</comment>
<proteinExistence type="predicted"/>
<name>A0ABD3N011_9STRA</name>
<evidence type="ECO:0000256" key="1">
    <source>
        <dbReference type="SAM" id="MobiDB-lite"/>
    </source>
</evidence>
<dbReference type="Proteomes" id="UP001530293">
    <property type="component" value="Unassembled WGS sequence"/>
</dbReference>
<sequence length="363" mass="41928">MRVSSQGHVRKSHPIVEQVDERVPGSKNSPSQPQQRARSTPTATKEEPCIISRYQVPRLDASIMRTHDILAYGLIYVGFGKERQNVVEKTSVDRFKAHYGPEPRTVKDLMSDLVDAFPSMTFKELLMGLNWLKLYDIEAVLAGRWGYSEGKCREKCRDAVRHIQSLRDALICFDPSIFPDEAIHIITVDGVNFITEEFRLNPSTEYFDHKSHSCGLKYEFAICLLLDHCVWIKGPFLAGKYHDKSLFCGAETMDDPQDQWDRNALFFQIPIGKKAIGDVAYEGIPERVTVKRHDHTHDVLEFLDRAQNRQETYHSRLENYNILTHRFRHGKSSQDKMDLHKMAVEAVAVIVEYDMKYHPLYEV</sequence>
<dbReference type="AlphaFoldDB" id="A0ABD3N011"/>
<evidence type="ECO:0008006" key="4">
    <source>
        <dbReference type="Google" id="ProtNLM"/>
    </source>
</evidence>
<reference evidence="2 3" key="1">
    <citation type="submission" date="2024-10" db="EMBL/GenBank/DDBJ databases">
        <title>Updated reference genomes for cyclostephanoid diatoms.</title>
        <authorList>
            <person name="Roberts W.R."/>
            <person name="Alverson A.J."/>
        </authorList>
    </citation>
    <scope>NUCLEOTIDE SEQUENCE [LARGE SCALE GENOMIC DNA]</scope>
    <source>
        <strain evidence="2 3">AJA232-27</strain>
    </source>
</reference>
<evidence type="ECO:0000313" key="2">
    <source>
        <dbReference type="EMBL" id="KAL3769450.1"/>
    </source>
</evidence>
<evidence type="ECO:0000313" key="3">
    <source>
        <dbReference type="Proteomes" id="UP001530293"/>
    </source>
</evidence>
<feature type="compositionally biased region" description="Polar residues" evidence="1">
    <location>
        <begin position="26"/>
        <end position="43"/>
    </location>
</feature>
<protein>
    <recommendedName>
        <fullName evidence="4">DDE Tnp4 domain-containing protein</fullName>
    </recommendedName>
</protein>
<keyword evidence="3" id="KW-1185">Reference proteome</keyword>
<dbReference type="EMBL" id="JALLBG020000055">
    <property type="protein sequence ID" value="KAL3769450.1"/>
    <property type="molecule type" value="Genomic_DNA"/>
</dbReference>
<gene>
    <name evidence="2" type="ORF">ACHAWU_008859</name>
</gene>
<feature type="region of interest" description="Disordered" evidence="1">
    <location>
        <begin position="1"/>
        <end position="46"/>
    </location>
</feature>
<accession>A0ABD3N011</accession>